<keyword evidence="2" id="KW-1185">Reference proteome</keyword>
<evidence type="ECO:0000313" key="2">
    <source>
        <dbReference type="Proteomes" id="UP000828941"/>
    </source>
</evidence>
<accession>A0ACB9NGC8</accession>
<protein>
    <submittedName>
        <fullName evidence="1">Uncharacterized protein</fullName>
    </submittedName>
</protein>
<reference evidence="1 2" key="1">
    <citation type="journal article" date="2022" name="DNA Res.">
        <title>Chromosomal-level genome assembly of the orchid tree Bauhinia variegata (Leguminosae; Cercidoideae) supports the allotetraploid origin hypothesis of Bauhinia.</title>
        <authorList>
            <person name="Zhong Y."/>
            <person name="Chen Y."/>
            <person name="Zheng D."/>
            <person name="Pang J."/>
            <person name="Liu Y."/>
            <person name="Luo S."/>
            <person name="Meng S."/>
            <person name="Qian L."/>
            <person name="Wei D."/>
            <person name="Dai S."/>
            <person name="Zhou R."/>
        </authorList>
    </citation>
    <scope>NUCLEOTIDE SEQUENCE [LARGE SCALE GENOMIC DNA]</scope>
    <source>
        <strain evidence="1">BV-YZ2020</strain>
    </source>
</reference>
<evidence type="ECO:0000313" key="1">
    <source>
        <dbReference type="EMBL" id="KAI4335301.1"/>
    </source>
</evidence>
<proteinExistence type="predicted"/>
<dbReference type="Proteomes" id="UP000828941">
    <property type="component" value="Chromosome 6"/>
</dbReference>
<comment type="caution">
    <text evidence="1">The sequence shown here is derived from an EMBL/GenBank/DDBJ whole genome shotgun (WGS) entry which is preliminary data.</text>
</comment>
<sequence>MSHSRFLANYDTNSSAKVTYGNGQYELRPWSVSILPDCKTAVFNTAMVGKLSYPKSTPVSGFTWQYSENPEYASGNDPLTSYELWEQINVTRDSSDYLWHVTKYHVPRSWLNPNDNFSVVFEEWGGDPMGISLVKRTRTR</sequence>
<gene>
    <name evidence="1" type="ORF">L6164_013962</name>
</gene>
<dbReference type="EMBL" id="CM039431">
    <property type="protein sequence ID" value="KAI4335301.1"/>
    <property type="molecule type" value="Genomic_DNA"/>
</dbReference>
<name>A0ACB9NGC8_BAUVA</name>
<organism evidence="1 2">
    <name type="scientific">Bauhinia variegata</name>
    <name type="common">Purple orchid tree</name>
    <name type="synonym">Phanera variegata</name>
    <dbReference type="NCBI Taxonomy" id="167791"/>
    <lineage>
        <taxon>Eukaryota</taxon>
        <taxon>Viridiplantae</taxon>
        <taxon>Streptophyta</taxon>
        <taxon>Embryophyta</taxon>
        <taxon>Tracheophyta</taxon>
        <taxon>Spermatophyta</taxon>
        <taxon>Magnoliopsida</taxon>
        <taxon>eudicotyledons</taxon>
        <taxon>Gunneridae</taxon>
        <taxon>Pentapetalae</taxon>
        <taxon>rosids</taxon>
        <taxon>fabids</taxon>
        <taxon>Fabales</taxon>
        <taxon>Fabaceae</taxon>
        <taxon>Cercidoideae</taxon>
        <taxon>Cercideae</taxon>
        <taxon>Bauhiniinae</taxon>
        <taxon>Bauhinia</taxon>
    </lineage>
</organism>